<dbReference type="GO" id="GO:0016020">
    <property type="term" value="C:membrane"/>
    <property type="evidence" value="ECO:0007669"/>
    <property type="project" value="UniProtKB-SubCell"/>
</dbReference>
<evidence type="ECO:0000256" key="5">
    <source>
        <dbReference type="ARBA" id="ARBA00022989"/>
    </source>
</evidence>
<keyword evidence="10" id="KW-1185">Reference proteome</keyword>
<dbReference type="InterPro" id="IPR022764">
    <property type="entry name" value="Peptidase_S54_rhomboid_dom"/>
</dbReference>
<name>W6N7A3_CLOTY</name>
<feature type="transmembrane region" description="Helical" evidence="7">
    <location>
        <begin position="264"/>
        <end position="280"/>
    </location>
</feature>
<comment type="similarity">
    <text evidence="2">Belongs to the peptidase S54 family.</text>
</comment>
<dbReference type="SUPFAM" id="SSF144091">
    <property type="entry name" value="Rhomboid-like"/>
    <property type="match status" value="1"/>
</dbReference>
<accession>W6N7A3</accession>
<evidence type="ECO:0000256" key="4">
    <source>
        <dbReference type="ARBA" id="ARBA00022801"/>
    </source>
</evidence>
<dbReference type="PANTHER" id="PTHR43731">
    <property type="entry name" value="RHOMBOID PROTEASE"/>
    <property type="match status" value="1"/>
</dbReference>
<comment type="caution">
    <text evidence="9">The sequence shown here is derived from an EMBL/GenBank/DDBJ whole genome shotgun (WGS) entry which is preliminary data.</text>
</comment>
<dbReference type="PANTHER" id="PTHR43731:SF14">
    <property type="entry name" value="PRESENILIN-ASSOCIATED RHOMBOID-LIKE PROTEIN, MITOCHONDRIAL"/>
    <property type="match status" value="1"/>
</dbReference>
<evidence type="ECO:0000256" key="7">
    <source>
        <dbReference type="SAM" id="Phobius"/>
    </source>
</evidence>
<proteinExistence type="inferred from homology"/>
<dbReference type="InterPro" id="IPR050925">
    <property type="entry name" value="Rhomboid_protease_S54"/>
</dbReference>
<keyword evidence="4" id="KW-0378">Hydrolase</keyword>
<evidence type="ECO:0000259" key="8">
    <source>
        <dbReference type="Pfam" id="PF01694"/>
    </source>
</evidence>
<feature type="transmembrane region" description="Helical" evidence="7">
    <location>
        <begin position="155"/>
        <end position="178"/>
    </location>
</feature>
<feature type="domain" description="Peptidase S54 rhomboid" evidence="8">
    <location>
        <begin position="199"/>
        <end position="332"/>
    </location>
</feature>
<gene>
    <name evidence="9" type="ORF">CTDIVETGP_2411</name>
</gene>
<keyword evidence="5 7" id="KW-1133">Transmembrane helix</keyword>
<dbReference type="GO" id="GO:0004252">
    <property type="term" value="F:serine-type endopeptidase activity"/>
    <property type="evidence" value="ECO:0007669"/>
    <property type="project" value="InterPro"/>
</dbReference>
<dbReference type="RefSeq" id="WP_017752730.1">
    <property type="nucleotide sequence ID" value="NZ_CBXI010000040.1"/>
</dbReference>
<dbReference type="GeneID" id="29420260"/>
<dbReference type="AlphaFoldDB" id="W6N7A3"/>
<evidence type="ECO:0000256" key="6">
    <source>
        <dbReference type="ARBA" id="ARBA00023136"/>
    </source>
</evidence>
<keyword evidence="3 7" id="KW-0812">Transmembrane</keyword>
<reference evidence="9 10" key="1">
    <citation type="journal article" date="2015" name="Genome Announc.">
        <title>Draft Genome Sequence of Clostridium tyrobutyricum Strain DIVETGP, Isolated from Cow's Milk for Grana Padano Production.</title>
        <authorList>
            <person name="Soggiu A."/>
            <person name="Piras C."/>
            <person name="Gaiarsa S."/>
            <person name="Sassera D."/>
            <person name="Roncada P."/>
            <person name="Bendixen E."/>
            <person name="Brasca M."/>
            <person name="Bonizzi L."/>
        </authorList>
    </citation>
    <scope>NUCLEOTIDE SEQUENCE [LARGE SCALE GENOMIC DNA]</scope>
    <source>
        <strain evidence="9 10">DIVETGP</strain>
    </source>
</reference>
<comment type="subcellular location">
    <subcellularLocation>
        <location evidence="1">Membrane</location>
        <topology evidence="1">Multi-pass membrane protein</topology>
    </subcellularLocation>
</comment>
<sequence>MNRYIQNLIKELYNLYNFNILEIGNITGSTSKWGVYSIYNNNLNVVLFSDLDHYRQIDTNILKVKLHNIIGYSNLTLTIVLLENDTVSIQQKISNLIGYPQCELILIDVNLNRILYYSESANSFVYKISNCINKLNNHNKHIDKNGKFSIRGSEITYFIVALNIIFYIITAILSKNIFSSDINVLVYMGAKVNQFISSGQYYRLILCMFLHGGIVHLVLNMYALVAIGPLVEKIYGKLKYIFIYFFSGIIASIFSYIFSPSISIGASGAIFGLFGATLIFALKMKERINKEFIYSIFSVIAVNLILGFSVANVDNFGHVGGLIGGIVSSLILKIGKNGDS</sequence>
<feature type="transmembrane region" description="Helical" evidence="7">
    <location>
        <begin position="292"/>
        <end position="310"/>
    </location>
</feature>
<evidence type="ECO:0000256" key="3">
    <source>
        <dbReference type="ARBA" id="ARBA00022692"/>
    </source>
</evidence>
<dbReference type="OrthoDB" id="9813074at2"/>
<evidence type="ECO:0000256" key="1">
    <source>
        <dbReference type="ARBA" id="ARBA00004141"/>
    </source>
</evidence>
<dbReference type="InterPro" id="IPR035952">
    <property type="entry name" value="Rhomboid-like_sf"/>
</dbReference>
<protein>
    <submittedName>
        <fullName evidence="9">Conserved membrane protein (Rhomboid family)</fullName>
    </submittedName>
</protein>
<evidence type="ECO:0000313" key="9">
    <source>
        <dbReference type="EMBL" id="CDL92341.1"/>
    </source>
</evidence>
<dbReference type="Gene3D" id="1.20.1540.10">
    <property type="entry name" value="Rhomboid-like"/>
    <property type="match status" value="1"/>
</dbReference>
<dbReference type="Proteomes" id="UP000019482">
    <property type="component" value="Unassembled WGS sequence"/>
</dbReference>
<evidence type="ECO:0000256" key="2">
    <source>
        <dbReference type="ARBA" id="ARBA00009045"/>
    </source>
</evidence>
<dbReference type="EMBL" id="CBXI010000040">
    <property type="protein sequence ID" value="CDL92341.1"/>
    <property type="molecule type" value="Genomic_DNA"/>
</dbReference>
<organism evidence="9 10">
    <name type="scientific">Clostridium tyrobutyricum DIVETGP</name>
    <dbReference type="NCBI Taxonomy" id="1408889"/>
    <lineage>
        <taxon>Bacteria</taxon>
        <taxon>Bacillati</taxon>
        <taxon>Bacillota</taxon>
        <taxon>Clostridia</taxon>
        <taxon>Eubacteriales</taxon>
        <taxon>Clostridiaceae</taxon>
        <taxon>Clostridium</taxon>
    </lineage>
</organism>
<keyword evidence="6 7" id="KW-0472">Membrane</keyword>
<dbReference type="Pfam" id="PF01694">
    <property type="entry name" value="Rhomboid"/>
    <property type="match status" value="1"/>
</dbReference>
<feature type="transmembrane region" description="Helical" evidence="7">
    <location>
        <begin position="240"/>
        <end position="258"/>
    </location>
</feature>
<evidence type="ECO:0000313" key="10">
    <source>
        <dbReference type="Proteomes" id="UP000019482"/>
    </source>
</evidence>
<feature type="transmembrane region" description="Helical" evidence="7">
    <location>
        <begin position="201"/>
        <end position="228"/>
    </location>
</feature>